<keyword evidence="5 7" id="KW-0408">Iron</keyword>
<dbReference type="Pfam" id="PF00067">
    <property type="entry name" value="p450"/>
    <property type="match status" value="1"/>
</dbReference>
<dbReference type="GO" id="GO:0016705">
    <property type="term" value="F:oxidoreductase activity, acting on paired donors, with incorporation or reduction of molecular oxygen"/>
    <property type="evidence" value="ECO:0007669"/>
    <property type="project" value="InterPro"/>
</dbReference>
<keyword evidence="4" id="KW-0560">Oxidoreductase</keyword>
<evidence type="ECO:0000256" key="5">
    <source>
        <dbReference type="ARBA" id="ARBA00023004"/>
    </source>
</evidence>
<dbReference type="EMBL" id="MSFL01000005">
    <property type="protein sequence ID" value="PWY88380.1"/>
    <property type="molecule type" value="Genomic_DNA"/>
</dbReference>
<dbReference type="GO" id="GO:0020037">
    <property type="term" value="F:heme binding"/>
    <property type="evidence" value="ECO:0007669"/>
    <property type="project" value="InterPro"/>
</dbReference>
<evidence type="ECO:0000313" key="8">
    <source>
        <dbReference type="EMBL" id="PWY88380.1"/>
    </source>
</evidence>
<dbReference type="CDD" id="cd11061">
    <property type="entry name" value="CYP67-like"/>
    <property type="match status" value="1"/>
</dbReference>
<dbReference type="PRINTS" id="PR00385">
    <property type="entry name" value="P450"/>
</dbReference>
<evidence type="ECO:0000256" key="2">
    <source>
        <dbReference type="ARBA" id="ARBA00010617"/>
    </source>
</evidence>
<keyword evidence="3 7" id="KW-0479">Metal-binding</keyword>
<dbReference type="PANTHER" id="PTHR24305">
    <property type="entry name" value="CYTOCHROME P450"/>
    <property type="match status" value="1"/>
</dbReference>
<reference evidence="8 9" key="1">
    <citation type="submission" date="2016-12" db="EMBL/GenBank/DDBJ databases">
        <title>The genomes of Aspergillus section Nigri reveals drivers in fungal speciation.</title>
        <authorList>
            <consortium name="DOE Joint Genome Institute"/>
            <person name="Vesth T.C."/>
            <person name="Nybo J."/>
            <person name="Theobald S."/>
            <person name="Brandl J."/>
            <person name="Frisvad J.C."/>
            <person name="Nielsen K.F."/>
            <person name="Lyhne E.K."/>
            <person name="Kogle M.E."/>
            <person name="Kuo A."/>
            <person name="Riley R."/>
            <person name="Clum A."/>
            <person name="Nolan M."/>
            <person name="Lipzen A."/>
            <person name="Salamov A."/>
            <person name="Henrissat B."/>
            <person name="Wiebenga A."/>
            <person name="De Vries R.P."/>
            <person name="Grigoriev I.V."/>
            <person name="Mortensen U.H."/>
            <person name="Andersen M.R."/>
            <person name="Baker S.E."/>
        </authorList>
    </citation>
    <scope>NUCLEOTIDE SEQUENCE [LARGE SCALE GENOMIC DNA]</scope>
    <source>
        <strain evidence="8 9">CBS 117.55</strain>
    </source>
</reference>
<dbReference type="SUPFAM" id="SSF48264">
    <property type="entry name" value="Cytochrome P450"/>
    <property type="match status" value="1"/>
</dbReference>
<dbReference type="GO" id="GO:0005506">
    <property type="term" value="F:iron ion binding"/>
    <property type="evidence" value="ECO:0007669"/>
    <property type="project" value="InterPro"/>
</dbReference>
<dbReference type="Gene3D" id="1.10.630.10">
    <property type="entry name" value="Cytochrome P450"/>
    <property type="match status" value="1"/>
</dbReference>
<evidence type="ECO:0000256" key="6">
    <source>
        <dbReference type="ARBA" id="ARBA00023033"/>
    </source>
</evidence>
<dbReference type="PANTHER" id="PTHR24305:SF187">
    <property type="entry name" value="P450, PUTATIVE (EUROFUNG)-RELATED"/>
    <property type="match status" value="1"/>
</dbReference>
<dbReference type="InterPro" id="IPR002401">
    <property type="entry name" value="Cyt_P450_E_grp-I"/>
</dbReference>
<organism evidence="8 9">
    <name type="scientific">Aspergillus heteromorphus CBS 117.55</name>
    <dbReference type="NCBI Taxonomy" id="1448321"/>
    <lineage>
        <taxon>Eukaryota</taxon>
        <taxon>Fungi</taxon>
        <taxon>Dikarya</taxon>
        <taxon>Ascomycota</taxon>
        <taxon>Pezizomycotina</taxon>
        <taxon>Eurotiomycetes</taxon>
        <taxon>Eurotiomycetidae</taxon>
        <taxon>Eurotiales</taxon>
        <taxon>Aspergillaceae</taxon>
        <taxon>Aspergillus</taxon>
        <taxon>Aspergillus subgen. Circumdati</taxon>
    </lineage>
</organism>
<dbReference type="VEuPathDB" id="FungiDB:BO70DRAFT_310066"/>
<protein>
    <submittedName>
        <fullName evidence="8">Cytochrome P450</fullName>
    </submittedName>
</protein>
<feature type="binding site" description="axial binding residue" evidence="7">
    <location>
        <position position="424"/>
    </location>
    <ligand>
        <name>heme</name>
        <dbReference type="ChEBI" id="CHEBI:30413"/>
    </ligand>
    <ligandPart>
        <name>Fe</name>
        <dbReference type="ChEBI" id="CHEBI:18248"/>
    </ligandPart>
</feature>
<comment type="caution">
    <text evidence="8">The sequence shown here is derived from an EMBL/GenBank/DDBJ whole genome shotgun (WGS) entry which is preliminary data.</text>
</comment>
<dbReference type="AlphaFoldDB" id="A0A317WVS4"/>
<keyword evidence="6" id="KW-0503">Monooxygenase</keyword>
<gene>
    <name evidence="8" type="ORF">BO70DRAFT_310066</name>
</gene>
<accession>A0A317WVS4</accession>
<dbReference type="GO" id="GO:0004497">
    <property type="term" value="F:monooxygenase activity"/>
    <property type="evidence" value="ECO:0007669"/>
    <property type="project" value="UniProtKB-KW"/>
</dbReference>
<comment type="similarity">
    <text evidence="2">Belongs to the cytochrome P450 family.</text>
</comment>
<evidence type="ECO:0000313" key="9">
    <source>
        <dbReference type="Proteomes" id="UP000247233"/>
    </source>
</evidence>
<dbReference type="GeneID" id="37062389"/>
<dbReference type="STRING" id="1448321.A0A317WVS4"/>
<keyword evidence="7" id="KW-0349">Heme</keyword>
<dbReference type="InterPro" id="IPR001128">
    <property type="entry name" value="Cyt_P450"/>
</dbReference>
<sequence length="482" mass="55382">MPLREAIFETLEIDGVYFGTLVTSMITYRLFFSPLHHLPGPLWARITKLHHVWKIRHADNYRYTNQLHHQYGDVVRTGPNEVMLFTTDAFMKIYGPGSKCTRGTFYDMMLPLVSIVTTRNAQIHTHKRKLWAQGLGVKALEVWEPKVFAHAQELVNQLRKQINKSIDMSKWTEYYTFDLMGLIGFNIKFGLLQKHKHLALDMYSAGHPVLGVIAPTPWLYFLTHAIPYAQEGYKMFAGWAEKQLRAKIESKSHDKDILSHVIRDAQENGGVTANWNHLLGDFILLFSAGSDAARQTLTNVLYYLVRYPEHRQQICAELKALETIHSHRALQQLPHLNAVIKETMRLHPPVPCAGLRITPPEGIHIHDTFIPGGTTVLVPHYTLFRRPDSFTHPDDFIPERFSTKPELVLDSRTWQPFSAGDYQCIGKNLGMMEIRVGLAMLLMNFEFDWADADRGERVLVDAKDYFTTVPGRLELIVRERGD</sequence>
<dbReference type="PRINTS" id="PR00463">
    <property type="entry name" value="EP450I"/>
</dbReference>
<evidence type="ECO:0000256" key="7">
    <source>
        <dbReference type="PIRSR" id="PIRSR602401-1"/>
    </source>
</evidence>
<evidence type="ECO:0000256" key="3">
    <source>
        <dbReference type="ARBA" id="ARBA00022723"/>
    </source>
</evidence>
<dbReference type="Proteomes" id="UP000247233">
    <property type="component" value="Unassembled WGS sequence"/>
</dbReference>
<dbReference type="OrthoDB" id="6692864at2759"/>
<proteinExistence type="inferred from homology"/>
<dbReference type="RefSeq" id="XP_025401916.1">
    <property type="nucleotide sequence ID" value="XM_025540152.1"/>
</dbReference>
<evidence type="ECO:0000256" key="4">
    <source>
        <dbReference type="ARBA" id="ARBA00023002"/>
    </source>
</evidence>
<name>A0A317WVS4_9EURO</name>
<dbReference type="InterPro" id="IPR036396">
    <property type="entry name" value="Cyt_P450_sf"/>
</dbReference>
<keyword evidence="9" id="KW-1185">Reference proteome</keyword>
<dbReference type="InterPro" id="IPR050121">
    <property type="entry name" value="Cytochrome_P450_monoxygenase"/>
</dbReference>
<evidence type="ECO:0000256" key="1">
    <source>
        <dbReference type="ARBA" id="ARBA00001971"/>
    </source>
</evidence>
<comment type="cofactor">
    <cofactor evidence="1 7">
        <name>heme</name>
        <dbReference type="ChEBI" id="CHEBI:30413"/>
    </cofactor>
</comment>